<evidence type="ECO:0000256" key="2">
    <source>
        <dbReference type="ARBA" id="ARBA00004667"/>
    </source>
</evidence>
<dbReference type="Gene3D" id="3.40.50.12590">
    <property type="match status" value="1"/>
</dbReference>
<comment type="caution">
    <text evidence="13">The sequence shown here is derived from an EMBL/GenBank/DDBJ whole genome shotgun (WGS) entry which is preliminary data.</text>
</comment>
<dbReference type="GO" id="GO:0016757">
    <property type="term" value="F:glycosyltransferase activity"/>
    <property type="evidence" value="ECO:0007669"/>
    <property type="project" value="UniProtKB-KW"/>
</dbReference>
<dbReference type="PANTHER" id="PTHR43707:SF1">
    <property type="entry name" value="HISTIDINE--TRNA LIGASE, MITOCHONDRIAL-RELATED"/>
    <property type="match status" value="1"/>
</dbReference>
<evidence type="ECO:0000256" key="1">
    <source>
        <dbReference type="ARBA" id="ARBA00004496"/>
    </source>
</evidence>
<accession>A0A2P6MH30</accession>
<feature type="domain" description="Aminoacyl-transfer RNA synthetases class-II family profile" evidence="12">
    <location>
        <begin position="11"/>
        <end position="324"/>
    </location>
</feature>
<dbReference type="CDD" id="cd00773">
    <property type="entry name" value="HisRS-like_core"/>
    <property type="match status" value="1"/>
</dbReference>
<dbReference type="RefSeq" id="WP_105959065.1">
    <property type="nucleotide sequence ID" value="NZ_PVNS01000007.1"/>
</dbReference>
<comment type="miscellaneous">
    <text evidence="10">This function is generally fulfilled by the C-terminal part of HisG, which is missing in some bacteria such as this one.</text>
</comment>
<dbReference type="Pfam" id="PF13393">
    <property type="entry name" value="tRNA-synt_His"/>
    <property type="match status" value="1"/>
</dbReference>
<evidence type="ECO:0000313" key="14">
    <source>
        <dbReference type="Proteomes" id="UP000243650"/>
    </source>
</evidence>
<dbReference type="PIRSF" id="PIRSF001549">
    <property type="entry name" value="His-tRNA_synth"/>
    <property type="match status" value="1"/>
</dbReference>
<feature type="binding site" evidence="11">
    <location>
        <position position="111"/>
    </location>
    <ligand>
        <name>L-histidine</name>
        <dbReference type="ChEBI" id="CHEBI:57595"/>
    </ligand>
</feature>
<evidence type="ECO:0000256" key="3">
    <source>
        <dbReference type="ARBA" id="ARBA00005539"/>
    </source>
</evidence>
<dbReference type="EMBL" id="PVNS01000007">
    <property type="protein sequence ID" value="PRO65596.1"/>
    <property type="molecule type" value="Genomic_DNA"/>
</dbReference>
<evidence type="ECO:0000256" key="11">
    <source>
        <dbReference type="PIRSR" id="PIRSR001549-1"/>
    </source>
</evidence>
<comment type="similarity">
    <text evidence="3 10">Belongs to the class-II aminoacyl-tRNA synthetase family. HisZ subfamily.</text>
</comment>
<organism evidence="13 14">
    <name type="scientific">Alkalicoccus urumqiensis</name>
    <name type="common">Bacillus urumqiensis</name>
    <dbReference type="NCBI Taxonomy" id="1548213"/>
    <lineage>
        <taxon>Bacteria</taxon>
        <taxon>Bacillati</taxon>
        <taxon>Bacillota</taxon>
        <taxon>Bacilli</taxon>
        <taxon>Bacillales</taxon>
        <taxon>Bacillaceae</taxon>
        <taxon>Alkalicoccus</taxon>
    </lineage>
</organism>
<dbReference type="InterPro" id="IPR045864">
    <property type="entry name" value="aa-tRNA-synth_II/BPL/LPL"/>
</dbReference>
<reference evidence="13 14" key="1">
    <citation type="submission" date="2018-03" db="EMBL/GenBank/DDBJ databases">
        <title>Bacillus urumqiensis sp. nov., a moderately haloalkaliphilic bacterium isolated from a salt lake.</title>
        <authorList>
            <person name="Zhao B."/>
            <person name="Liao Z."/>
        </authorList>
    </citation>
    <scope>NUCLEOTIDE SEQUENCE [LARGE SCALE GENOMIC DNA]</scope>
    <source>
        <strain evidence="13 14">BZ-SZ-XJ18</strain>
    </source>
</reference>
<dbReference type="UniPathway" id="UPA00031">
    <property type="reaction ID" value="UER00006"/>
</dbReference>
<gene>
    <name evidence="10" type="primary">hisZ</name>
    <name evidence="13" type="ORF">C6I21_08710</name>
</gene>
<dbReference type="AlphaFoldDB" id="A0A2P6MH30"/>
<dbReference type="InterPro" id="IPR004516">
    <property type="entry name" value="HisRS/HisZ"/>
</dbReference>
<name>A0A2P6MH30_ALKUR</name>
<evidence type="ECO:0000256" key="9">
    <source>
        <dbReference type="ARBA" id="ARBA00025246"/>
    </source>
</evidence>
<dbReference type="NCBIfam" id="TIGR00443">
    <property type="entry name" value="hisZ_biosyn_reg"/>
    <property type="match status" value="1"/>
</dbReference>
<keyword evidence="14" id="KW-1185">Reference proteome</keyword>
<dbReference type="GO" id="GO:0000105">
    <property type="term" value="P:L-histidine biosynthetic process"/>
    <property type="evidence" value="ECO:0007669"/>
    <property type="project" value="UniProtKB-UniRule"/>
</dbReference>
<dbReference type="SUPFAM" id="SSF55681">
    <property type="entry name" value="Class II aaRS and biotin synthetases"/>
    <property type="match status" value="1"/>
</dbReference>
<dbReference type="Pfam" id="PF21996">
    <property type="entry name" value="HisZ-like"/>
    <property type="match status" value="1"/>
</dbReference>
<evidence type="ECO:0000256" key="5">
    <source>
        <dbReference type="ARBA" id="ARBA00020397"/>
    </source>
</evidence>
<feature type="binding site" evidence="11">
    <location>
        <position position="125"/>
    </location>
    <ligand>
        <name>L-histidine</name>
        <dbReference type="ChEBI" id="CHEBI:57595"/>
    </ligand>
</feature>
<keyword evidence="8 10" id="KW-0368">Histidine biosynthesis</keyword>
<feature type="binding site" evidence="11">
    <location>
        <begin position="274"/>
        <end position="275"/>
    </location>
    <ligand>
        <name>L-histidine</name>
        <dbReference type="ChEBI" id="CHEBI:57595"/>
    </ligand>
</feature>
<dbReference type="HAMAP" id="MF_00125">
    <property type="entry name" value="HisZ"/>
    <property type="match status" value="1"/>
</dbReference>
<sequence>MTKLFMFEKPQGMRDTLPELYQLKAEVKQAVSKEVQQWGYEAVETPTVEFNETVGAASAILDQQLFKLLDQQGNTLVLRPDMTAPIARIAASTMKEAERPLRLTYDAPVFRAQQYEGGRPAEFEQIGVELIGDTSSSADAEVVTLMAASLTRAGISSYQIAVGHVGFVNALLEEILGTEARASEFRRYLYEKNYVGFRHAVDQLPLSSLDKRRLHQLLRLKGDTSILDEAEKLTESQAGKEALSQLRSLMRVLEEDGLAEQVMVDLNLVMHMSYYTGTVFEAYSNGLGYPLGGGGRYDQLLERFHDAEPATGFGLRVDRLTEALGKVKKRPVKDTAVIFSSERRRGALKEAADKRSSGHAVVMQDITGISDVDAFTAQFNDVIYFIGADGKGGR</sequence>
<feature type="binding site" evidence="11">
    <location>
        <begin position="81"/>
        <end position="83"/>
    </location>
    <ligand>
        <name>L-histidine</name>
        <dbReference type="ChEBI" id="CHEBI:57595"/>
    </ligand>
</feature>
<dbReference type="InterPro" id="IPR041715">
    <property type="entry name" value="HisRS-like_core"/>
</dbReference>
<dbReference type="Proteomes" id="UP000243650">
    <property type="component" value="Unassembled WGS sequence"/>
</dbReference>
<keyword evidence="13" id="KW-0328">Glycosyltransferase</keyword>
<feature type="binding site" evidence="11">
    <location>
        <position position="129"/>
    </location>
    <ligand>
        <name>L-histidine</name>
        <dbReference type="ChEBI" id="CHEBI:57595"/>
    </ligand>
</feature>
<dbReference type="OrthoDB" id="9800814at2"/>
<evidence type="ECO:0000256" key="10">
    <source>
        <dbReference type="HAMAP-Rule" id="MF_00125"/>
    </source>
</evidence>
<dbReference type="PANTHER" id="PTHR43707">
    <property type="entry name" value="HISTIDYL-TRNA SYNTHETASE"/>
    <property type="match status" value="1"/>
</dbReference>
<evidence type="ECO:0000256" key="4">
    <source>
        <dbReference type="ARBA" id="ARBA00011496"/>
    </source>
</evidence>
<evidence type="ECO:0000256" key="6">
    <source>
        <dbReference type="ARBA" id="ARBA00022490"/>
    </source>
</evidence>
<dbReference type="InterPro" id="IPR004517">
    <property type="entry name" value="HisZ"/>
</dbReference>
<comment type="subunit">
    <text evidence="4 10">Heteromultimer composed of HisG and HisZ subunits.</text>
</comment>
<keyword evidence="13" id="KW-0808">Transferase</keyword>
<dbReference type="GO" id="GO:0006427">
    <property type="term" value="P:histidyl-tRNA aminoacylation"/>
    <property type="evidence" value="ECO:0007669"/>
    <property type="project" value="InterPro"/>
</dbReference>
<keyword evidence="7 10" id="KW-0028">Amino-acid biosynthesis</keyword>
<dbReference type="GO" id="GO:0004821">
    <property type="term" value="F:histidine-tRNA ligase activity"/>
    <property type="evidence" value="ECO:0007669"/>
    <property type="project" value="InterPro"/>
</dbReference>
<dbReference type="GO" id="GO:0005737">
    <property type="term" value="C:cytoplasm"/>
    <property type="evidence" value="ECO:0007669"/>
    <property type="project" value="UniProtKB-SubCell"/>
</dbReference>
<dbReference type="InterPro" id="IPR006195">
    <property type="entry name" value="aa-tRNA-synth_II"/>
</dbReference>
<dbReference type="PROSITE" id="PS50862">
    <property type="entry name" value="AA_TRNA_LIGASE_II"/>
    <property type="match status" value="1"/>
</dbReference>
<evidence type="ECO:0000256" key="8">
    <source>
        <dbReference type="ARBA" id="ARBA00023102"/>
    </source>
</evidence>
<evidence type="ECO:0000256" key="7">
    <source>
        <dbReference type="ARBA" id="ARBA00022605"/>
    </source>
</evidence>
<evidence type="ECO:0000259" key="12">
    <source>
        <dbReference type="PROSITE" id="PS50862"/>
    </source>
</evidence>
<dbReference type="Gene3D" id="3.30.930.10">
    <property type="entry name" value="Bira Bifunctional Protein, Domain 2"/>
    <property type="match status" value="1"/>
</dbReference>
<comment type="pathway">
    <text evidence="2 10">Amino-acid biosynthesis; L-histidine biosynthesis; L-histidine from 5-phospho-alpha-D-ribose 1-diphosphate: step 1/9.</text>
</comment>
<keyword evidence="6 10" id="KW-0963">Cytoplasm</keyword>
<comment type="subcellular location">
    <subcellularLocation>
        <location evidence="1 10">Cytoplasm</location>
    </subcellularLocation>
</comment>
<comment type="function">
    <text evidence="9 10">Required for the first step of histidine biosynthesis. May allow the feedback regulation of ATP phosphoribosyltransferase activity by histidine.</text>
</comment>
<dbReference type="NCBIfam" id="NF008941">
    <property type="entry name" value="PRK12292.2-4"/>
    <property type="match status" value="1"/>
</dbReference>
<protein>
    <recommendedName>
        <fullName evidence="5 10">ATP phosphoribosyltransferase regulatory subunit</fullName>
    </recommendedName>
</protein>
<evidence type="ECO:0000313" key="13">
    <source>
        <dbReference type="EMBL" id="PRO65596.1"/>
    </source>
</evidence>
<dbReference type="GO" id="GO:0140096">
    <property type="term" value="F:catalytic activity, acting on a protein"/>
    <property type="evidence" value="ECO:0007669"/>
    <property type="project" value="UniProtKB-ARBA"/>
</dbReference>
<proteinExistence type="inferred from homology"/>
<dbReference type="InterPro" id="IPR053846">
    <property type="entry name" value="HisZ-C"/>
</dbReference>